<name>A0A0K8RBM3_IXORI</name>
<organism evidence="1">
    <name type="scientific">Ixodes ricinus</name>
    <name type="common">Common tick</name>
    <name type="synonym">Acarus ricinus</name>
    <dbReference type="NCBI Taxonomy" id="34613"/>
    <lineage>
        <taxon>Eukaryota</taxon>
        <taxon>Metazoa</taxon>
        <taxon>Ecdysozoa</taxon>
        <taxon>Arthropoda</taxon>
        <taxon>Chelicerata</taxon>
        <taxon>Arachnida</taxon>
        <taxon>Acari</taxon>
        <taxon>Parasitiformes</taxon>
        <taxon>Ixodida</taxon>
        <taxon>Ixodoidea</taxon>
        <taxon>Ixodidae</taxon>
        <taxon>Ixodinae</taxon>
        <taxon>Ixodes</taxon>
    </lineage>
</organism>
<sequence>MMFDELTEQLFGDVFKQNRTIETFLLNDYTGQFELSDHKPLIKLDRLTLTDNYVVTKVKNKFSGVPWEGLSAVHTILRRNWSLLNRAVRFALDPTPDLPEVADLFWQVRHLLSFRHLLARVVNTTAKEAEDKISVVENFVKCHYGK</sequence>
<proteinExistence type="evidence at transcript level"/>
<accession>A0A0K8RBM3</accession>
<protein>
    <submittedName>
        <fullName evidence="1">Putative leucine rich repeat-containing protein</fullName>
    </submittedName>
</protein>
<evidence type="ECO:0000313" key="1">
    <source>
        <dbReference type="EMBL" id="JAA67889.1"/>
    </source>
</evidence>
<reference evidence="1" key="1">
    <citation type="submission" date="2012-12" db="EMBL/GenBank/DDBJ databases">
        <title>Identification and characterization of a phenylalanine ammonia-lyase gene family in Isatis indigotica Fort.</title>
        <authorList>
            <person name="Liu Q."/>
            <person name="Chen J."/>
            <person name="Zhou X."/>
            <person name="Di P."/>
            <person name="Xiao Y."/>
            <person name="Xuan H."/>
            <person name="Zhang L."/>
            <person name="Chen W."/>
        </authorList>
    </citation>
    <scope>NUCLEOTIDE SEQUENCE</scope>
    <source>
        <tissue evidence="1">Salivary gland</tissue>
    </source>
</reference>
<dbReference type="EMBL" id="GADI01005919">
    <property type="protein sequence ID" value="JAA67889.1"/>
    <property type="molecule type" value="mRNA"/>
</dbReference>
<dbReference type="AlphaFoldDB" id="A0A0K8RBM3"/>